<feature type="signal peptide" evidence="1">
    <location>
        <begin position="1"/>
        <end position="28"/>
    </location>
</feature>
<gene>
    <name evidence="2" type="ORF">CYFA0S_04e05094g</name>
</gene>
<reference evidence="2" key="1">
    <citation type="journal article" date="2014" name="Genome Announc.">
        <title>Genome sequence of the yeast Cyberlindnera fabianii (Hansenula fabianii).</title>
        <authorList>
            <person name="Freel K.C."/>
            <person name="Sarilar V."/>
            <person name="Neuveglise C."/>
            <person name="Devillers H."/>
            <person name="Friedrich A."/>
            <person name="Schacherer J."/>
        </authorList>
    </citation>
    <scope>NUCLEOTIDE SEQUENCE</scope>
    <source>
        <strain evidence="2">YJS4271</strain>
    </source>
</reference>
<proteinExistence type="predicted"/>
<dbReference type="PANTHER" id="PTHR28075">
    <property type="entry name" value="CHROMOSOME 16, WHOLE GENOME SHOTGUN SEQUENCE"/>
    <property type="match status" value="1"/>
</dbReference>
<name>A0A061ASM9_CYBFA</name>
<keyword evidence="1" id="KW-0732">Signal</keyword>
<dbReference type="EMBL" id="LK052889">
    <property type="protein sequence ID" value="CDR40170.1"/>
    <property type="molecule type" value="Genomic_DNA"/>
</dbReference>
<dbReference type="InterPro" id="IPR013726">
    <property type="entry name" value="Mitofissin"/>
</dbReference>
<sequence length="80" mass="9415">MSLGKLIHYSVDLVLISMLLASVRRTTGLHLIYQQSDLRKYISKYLAFGEQMYDRFVSLCRMSGYFATRRLFDRDLPTDE</sequence>
<evidence type="ECO:0000256" key="1">
    <source>
        <dbReference type="SAM" id="SignalP"/>
    </source>
</evidence>
<dbReference type="OrthoDB" id="16824at2759"/>
<dbReference type="PhylomeDB" id="A0A061ASM9"/>
<protein>
    <submittedName>
        <fullName evidence="2">CYFA0S04e05094g1_1</fullName>
    </submittedName>
</protein>
<dbReference type="GO" id="GO:0005737">
    <property type="term" value="C:cytoplasm"/>
    <property type="evidence" value="ECO:0007669"/>
    <property type="project" value="TreeGrafter"/>
</dbReference>
<organism evidence="2">
    <name type="scientific">Cyberlindnera fabianii</name>
    <name type="common">Yeast</name>
    <name type="synonym">Hansenula fabianii</name>
    <dbReference type="NCBI Taxonomy" id="36022"/>
    <lineage>
        <taxon>Eukaryota</taxon>
        <taxon>Fungi</taxon>
        <taxon>Dikarya</taxon>
        <taxon>Ascomycota</taxon>
        <taxon>Saccharomycotina</taxon>
        <taxon>Saccharomycetes</taxon>
        <taxon>Phaffomycetales</taxon>
        <taxon>Phaffomycetaceae</taxon>
        <taxon>Cyberlindnera</taxon>
    </lineage>
</organism>
<accession>A0A061ASM9</accession>
<feature type="chain" id="PRO_5001594006" evidence="1">
    <location>
        <begin position="29"/>
        <end position="80"/>
    </location>
</feature>
<evidence type="ECO:0000313" key="2">
    <source>
        <dbReference type="EMBL" id="CDR40170.1"/>
    </source>
</evidence>
<dbReference type="Pfam" id="PF08520">
    <property type="entry name" value="Mitofissin"/>
    <property type="match status" value="1"/>
</dbReference>
<dbReference type="PANTHER" id="PTHR28075:SF1">
    <property type="entry name" value="DUF1748-DOMAIN-CONTAINING PROTEIN"/>
    <property type="match status" value="1"/>
</dbReference>
<dbReference type="AlphaFoldDB" id="A0A061ASM9"/>